<dbReference type="AlphaFoldDB" id="A0A5P1EHV5"/>
<proteinExistence type="predicted"/>
<protein>
    <submittedName>
        <fullName evidence="1">Uncharacterized protein</fullName>
    </submittedName>
</protein>
<accession>A0A5P1EHV5</accession>
<dbReference type="Gramene" id="ONK65472">
    <property type="protein sequence ID" value="ONK65472"/>
    <property type="gene ID" value="A4U43_C07F37460"/>
</dbReference>
<gene>
    <name evidence="1" type="ORF">A4U43_C07F37460</name>
</gene>
<evidence type="ECO:0000313" key="1">
    <source>
        <dbReference type="EMBL" id="ONK65472.1"/>
    </source>
</evidence>
<name>A0A5P1EHV5_ASPOF</name>
<sequence length="81" mass="8787">MGDAIPVMVQRGLADKLYEKRKIAALEGGLLGLAAVTVGLATTAPQHLDVDKKCMNLDGSWLFPFPKDNSGHVRLITSVYY</sequence>
<dbReference type="Proteomes" id="UP000243459">
    <property type="component" value="Chromosome 7"/>
</dbReference>
<dbReference type="EMBL" id="CM007387">
    <property type="protein sequence ID" value="ONK65472.1"/>
    <property type="molecule type" value="Genomic_DNA"/>
</dbReference>
<evidence type="ECO:0000313" key="2">
    <source>
        <dbReference type="Proteomes" id="UP000243459"/>
    </source>
</evidence>
<organism evidence="1 2">
    <name type="scientific">Asparagus officinalis</name>
    <name type="common">Garden asparagus</name>
    <dbReference type="NCBI Taxonomy" id="4686"/>
    <lineage>
        <taxon>Eukaryota</taxon>
        <taxon>Viridiplantae</taxon>
        <taxon>Streptophyta</taxon>
        <taxon>Embryophyta</taxon>
        <taxon>Tracheophyta</taxon>
        <taxon>Spermatophyta</taxon>
        <taxon>Magnoliopsida</taxon>
        <taxon>Liliopsida</taxon>
        <taxon>Asparagales</taxon>
        <taxon>Asparagaceae</taxon>
        <taxon>Asparagoideae</taxon>
        <taxon>Asparagus</taxon>
    </lineage>
</organism>
<keyword evidence="2" id="KW-1185">Reference proteome</keyword>
<reference evidence="2" key="1">
    <citation type="journal article" date="2017" name="Nat. Commun.">
        <title>The asparagus genome sheds light on the origin and evolution of a young Y chromosome.</title>
        <authorList>
            <person name="Harkess A."/>
            <person name="Zhou J."/>
            <person name="Xu C."/>
            <person name="Bowers J.E."/>
            <person name="Van der Hulst R."/>
            <person name="Ayyampalayam S."/>
            <person name="Mercati F."/>
            <person name="Riccardi P."/>
            <person name="McKain M.R."/>
            <person name="Kakrana A."/>
            <person name="Tang H."/>
            <person name="Ray J."/>
            <person name="Groenendijk J."/>
            <person name="Arikit S."/>
            <person name="Mathioni S.M."/>
            <person name="Nakano M."/>
            <person name="Shan H."/>
            <person name="Telgmann-Rauber A."/>
            <person name="Kanno A."/>
            <person name="Yue Z."/>
            <person name="Chen H."/>
            <person name="Li W."/>
            <person name="Chen Y."/>
            <person name="Xu X."/>
            <person name="Zhang Y."/>
            <person name="Luo S."/>
            <person name="Chen H."/>
            <person name="Gao J."/>
            <person name="Mao Z."/>
            <person name="Pires J.C."/>
            <person name="Luo M."/>
            <person name="Kudrna D."/>
            <person name="Wing R.A."/>
            <person name="Meyers B.C."/>
            <person name="Yi K."/>
            <person name="Kong H."/>
            <person name="Lavrijsen P."/>
            <person name="Sunseri F."/>
            <person name="Falavigna A."/>
            <person name="Ye Y."/>
            <person name="Leebens-Mack J.H."/>
            <person name="Chen G."/>
        </authorList>
    </citation>
    <scope>NUCLEOTIDE SEQUENCE [LARGE SCALE GENOMIC DNA]</scope>
    <source>
        <strain evidence="2">cv. DH0086</strain>
    </source>
</reference>